<gene>
    <name evidence="2" type="ORF">WAX74_15340</name>
</gene>
<organism evidence="2 3">
    <name type="scientific">Psychrobacillus mangrovi</name>
    <dbReference type="NCBI Taxonomy" id="3117745"/>
    <lineage>
        <taxon>Bacteria</taxon>
        <taxon>Bacillati</taxon>
        <taxon>Bacillota</taxon>
        <taxon>Bacilli</taxon>
        <taxon>Bacillales</taxon>
        <taxon>Bacillaceae</taxon>
        <taxon>Psychrobacillus</taxon>
    </lineage>
</organism>
<evidence type="ECO:0008006" key="4">
    <source>
        <dbReference type="Google" id="ProtNLM"/>
    </source>
</evidence>
<keyword evidence="1" id="KW-1133">Transmembrane helix</keyword>
<reference evidence="2 3" key="1">
    <citation type="submission" date="2024-01" db="EMBL/GenBank/DDBJ databases">
        <title>Seven novel Bacillus-like species.</title>
        <authorList>
            <person name="Liu G."/>
        </authorList>
    </citation>
    <scope>NUCLEOTIDE SEQUENCE [LARGE SCALE GENOMIC DNA]</scope>
    <source>
        <strain evidence="2 3">FJAT-51614</strain>
    </source>
</reference>
<keyword evidence="3" id="KW-1185">Reference proteome</keyword>
<keyword evidence="1" id="KW-0812">Transmembrane</keyword>
<dbReference type="Proteomes" id="UP001364890">
    <property type="component" value="Unassembled WGS sequence"/>
</dbReference>
<accession>A0ABU8FAE2</accession>
<evidence type="ECO:0000256" key="1">
    <source>
        <dbReference type="SAM" id="Phobius"/>
    </source>
</evidence>
<name>A0ABU8FAE2_9BACI</name>
<dbReference type="RefSeq" id="WP_336498565.1">
    <property type="nucleotide sequence ID" value="NZ_JBAWSY010000014.1"/>
</dbReference>
<evidence type="ECO:0000313" key="2">
    <source>
        <dbReference type="EMBL" id="MEI4770996.1"/>
    </source>
</evidence>
<sequence length="182" mass="21217">MLNQKSPRAILFIILILIIIIAPLFVLIFPLFSVETFHFERGEIVLISSGKNFYIVAIAFITLIIGVLTLIIKRNMITYILSGLFCLTFLVLMYASTISYTLIHKEYIVIQDITVSSKYYWEEISDVVYEYEVGSFGTYYFRTKEGDEFSIKENGQFGRDETREIAHIINIKHINYEKKQLK</sequence>
<feature type="transmembrane region" description="Helical" evidence="1">
    <location>
        <begin position="52"/>
        <end position="72"/>
    </location>
</feature>
<feature type="transmembrane region" description="Helical" evidence="1">
    <location>
        <begin position="79"/>
        <end position="103"/>
    </location>
</feature>
<dbReference type="EMBL" id="JBAWSY010000014">
    <property type="protein sequence ID" value="MEI4770996.1"/>
    <property type="molecule type" value="Genomic_DNA"/>
</dbReference>
<protein>
    <recommendedName>
        <fullName evidence="4">DUF5673 domain-containing protein</fullName>
    </recommendedName>
</protein>
<proteinExistence type="predicted"/>
<feature type="transmembrane region" description="Helical" evidence="1">
    <location>
        <begin position="9"/>
        <end position="32"/>
    </location>
</feature>
<comment type="caution">
    <text evidence="2">The sequence shown here is derived from an EMBL/GenBank/DDBJ whole genome shotgun (WGS) entry which is preliminary data.</text>
</comment>
<keyword evidence="1" id="KW-0472">Membrane</keyword>
<evidence type="ECO:0000313" key="3">
    <source>
        <dbReference type="Proteomes" id="UP001364890"/>
    </source>
</evidence>